<dbReference type="PANTHER" id="PTHR24559">
    <property type="entry name" value="TRANSPOSON TY3-I GAG-POL POLYPROTEIN"/>
    <property type="match status" value="1"/>
</dbReference>
<dbReference type="Gene3D" id="3.10.10.10">
    <property type="entry name" value="HIV Type 1 Reverse Transcriptase, subunit A, domain 1"/>
    <property type="match status" value="1"/>
</dbReference>
<dbReference type="InterPro" id="IPR043502">
    <property type="entry name" value="DNA/RNA_pol_sf"/>
</dbReference>
<gene>
    <name evidence="1" type="ORF">SKAU_G00099940</name>
</gene>
<keyword evidence="2" id="KW-1185">Reference proteome</keyword>
<name>A0A9Q1FZC9_SYNKA</name>
<organism evidence="1 2">
    <name type="scientific">Synaphobranchus kaupii</name>
    <name type="common">Kaup's arrowtooth eel</name>
    <dbReference type="NCBI Taxonomy" id="118154"/>
    <lineage>
        <taxon>Eukaryota</taxon>
        <taxon>Metazoa</taxon>
        <taxon>Chordata</taxon>
        <taxon>Craniata</taxon>
        <taxon>Vertebrata</taxon>
        <taxon>Euteleostomi</taxon>
        <taxon>Actinopterygii</taxon>
        <taxon>Neopterygii</taxon>
        <taxon>Teleostei</taxon>
        <taxon>Anguilliformes</taxon>
        <taxon>Synaphobranchidae</taxon>
        <taxon>Synaphobranchus</taxon>
    </lineage>
</organism>
<evidence type="ECO:0000313" key="1">
    <source>
        <dbReference type="EMBL" id="KAJ8369966.1"/>
    </source>
</evidence>
<dbReference type="SUPFAM" id="SSF56672">
    <property type="entry name" value="DNA/RNA polymerases"/>
    <property type="match status" value="1"/>
</dbReference>
<comment type="caution">
    <text evidence="1">The sequence shown here is derived from an EMBL/GenBank/DDBJ whole genome shotgun (WGS) entry which is preliminary data.</text>
</comment>
<dbReference type="AlphaFoldDB" id="A0A9Q1FZC9"/>
<evidence type="ECO:0000313" key="2">
    <source>
        <dbReference type="Proteomes" id="UP001152622"/>
    </source>
</evidence>
<accession>A0A9Q1FZC9</accession>
<dbReference type="InterPro" id="IPR053134">
    <property type="entry name" value="RNA-dir_DNA_polymerase"/>
</dbReference>
<proteinExistence type="predicted"/>
<sequence>MLQSAKLLQDSRAIAAIAVQQELAVMVEMGVIECSISEWCSPIFLVPKKDRTLRFCIDFSHVNAISKFDPYPMPRLDDLIERLGKGECSRAGAGLESGEQAGEYWQRELGERWQEQTSRLVGTGRQDWSRFGT</sequence>
<dbReference type="OrthoDB" id="6761011at2759"/>
<dbReference type="InterPro" id="IPR043128">
    <property type="entry name" value="Rev_trsase/Diguanyl_cyclase"/>
</dbReference>
<dbReference type="Proteomes" id="UP001152622">
    <property type="component" value="Chromosome 3"/>
</dbReference>
<protein>
    <submittedName>
        <fullName evidence="1">Uncharacterized protein</fullName>
    </submittedName>
</protein>
<reference evidence="1" key="1">
    <citation type="journal article" date="2023" name="Science">
        <title>Genome structures resolve the early diversification of teleost fishes.</title>
        <authorList>
            <person name="Parey E."/>
            <person name="Louis A."/>
            <person name="Montfort J."/>
            <person name="Bouchez O."/>
            <person name="Roques C."/>
            <person name="Iampietro C."/>
            <person name="Lluch J."/>
            <person name="Castinel A."/>
            <person name="Donnadieu C."/>
            <person name="Desvignes T."/>
            <person name="Floi Bucao C."/>
            <person name="Jouanno E."/>
            <person name="Wen M."/>
            <person name="Mejri S."/>
            <person name="Dirks R."/>
            <person name="Jansen H."/>
            <person name="Henkel C."/>
            <person name="Chen W.J."/>
            <person name="Zahm M."/>
            <person name="Cabau C."/>
            <person name="Klopp C."/>
            <person name="Thompson A.W."/>
            <person name="Robinson-Rechavi M."/>
            <person name="Braasch I."/>
            <person name="Lecointre G."/>
            <person name="Bobe J."/>
            <person name="Postlethwait J.H."/>
            <person name="Berthelot C."/>
            <person name="Roest Crollius H."/>
            <person name="Guiguen Y."/>
        </authorList>
    </citation>
    <scope>NUCLEOTIDE SEQUENCE</scope>
    <source>
        <strain evidence="1">WJC10195</strain>
    </source>
</reference>
<dbReference type="EMBL" id="JAINUF010000003">
    <property type="protein sequence ID" value="KAJ8369966.1"/>
    <property type="molecule type" value="Genomic_DNA"/>
</dbReference>
<dbReference type="PANTHER" id="PTHR24559:SF454">
    <property type="entry name" value="RIBONUCLEASE H"/>
    <property type="match status" value="1"/>
</dbReference>
<dbReference type="Gene3D" id="3.30.70.270">
    <property type="match status" value="1"/>
</dbReference>